<gene>
    <name evidence="2" type="primary">ORF10063</name>
</gene>
<protein>
    <submittedName>
        <fullName evidence="2">Uncharacterized protein</fullName>
    </submittedName>
</protein>
<feature type="non-terminal residue" evidence="2">
    <location>
        <position position="93"/>
    </location>
</feature>
<dbReference type="AlphaFoldDB" id="A0A0B6Y1J7"/>
<sequence length="93" mass="10312">MLNKVFKKKPDGEDGQGESSDSKGVDGKDTDQNSMDATSRSMGVKDPGKAGWDRFDMRKAIDFQVRVKIVQARQLTGVNLQPVVRVSLMNQIK</sequence>
<name>A0A0B6Y1J7_9EUPU</name>
<feature type="compositionally biased region" description="Polar residues" evidence="1">
    <location>
        <begin position="32"/>
        <end position="41"/>
    </location>
</feature>
<feature type="compositionally biased region" description="Basic and acidic residues" evidence="1">
    <location>
        <begin position="20"/>
        <end position="31"/>
    </location>
</feature>
<feature type="region of interest" description="Disordered" evidence="1">
    <location>
        <begin position="1"/>
        <end position="51"/>
    </location>
</feature>
<accession>A0A0B6Y1J7</accession>
<dbReference type="EMBL" id="HACG01003312">
    <property type="protein sequence ID" value="CEK50177.1"/>
    <property type="molecule type" value="Transcribed_RNA"/>
</dbReference>
<reference evidence="2" key="1">
    <citation type="submission" date="2014-12" db="EMBL/GenBank/DDBJ databases">
        <title>Insight into the proteome of Arion vulgaris.</title>
        <authorList>
            <person name="Aradska J."/>
            <person name="Bulat T."/>
            <person name="Smidak R."/>
            <person name="Sarate P."/>
            <person name="Gangsoo J."/>
            <person name="Sialana F."/>
            <person name="Bilban M."/>
            <person name="Lubec G."/>
        </authorList>
    </citation>
    <scope>NUCLEOTIDE SEQUENCE</scope>
    <source>
        <tissue evidence="2">Skin</tissue>
    </source>
</reference>
<proteinExistence type="predicted"/>
<evidence type="ECO:0000313" key="2">
    <source>
        <dbReference type="EMBL" id="CEK50177.1"/>
    </source>
</evidence>
<evidence type="ECO:0000256" key="1">
    <source>
        <dbReference type="SAM" id="MobiDB-lite"/>
    </source>
</evidence>
<organism evidence="2">
    <name type="scientific">Arion vulgaris</name>
    <dbReference type="NCBI Taxonomy" id="1028688"/>
    <lineage>
        <taxon>Eukaryota</taxon>
        <taxon>Metazoa</taxon>
        <taxon>Spiralia</taxon>
        <taxon>Lophotrochozoa</taxon>
        <taxon>Mollusca</taxon>
        <taxon>Gastropoda</taxon>
        <taxon>Heterobranchia</taxon>
        <taxon>Euthyneura</taxon>
        <taxon>Panpulmonata</taxon>
        <taxon>Eupulmonata</taxon>
        <taxon>Stylommatophora</taxon>
        <taxon>Helicina</taxon>
        <taxon>Arionoidea</taxon>
        <taxon>Arionidae</taxon>
        <taxon>Arion</taxon>
    </lineage>
</organism>